<keyword evidence="1" id="KW-0812">Transmembrane</keyword>
<name>A0ABX0H3T8_9BACT</name>
<dbReference type="Proteomes" id="UP000649799">
    <property type="component" value="Unassembled WGS sequence"/>
</dbReference>
<evidence type="ECO:0008006" key="4">
    <source>
        <dbReference type="Google" id="ProtNLM"/>
    </source>
</evidence>
<evidence type="ECO:0000256" key="1">
    <source>
        <dbReference type="SAM" id="Phobius"/>
    </source>
</evidence>
<keyword evidence="1" id="KW-0472">Membrane</keyword>
<dbReference type="RefSeq" id="WP_166144385.1">
    <property type="nucleotide sequence ID" value="NZ_JAANYN010000002.1"/>
</dbReference>
<evidence type="ECO:0000313" key="2">
    <source>
        <dbReference type="EMBL" id="NHE56489.1"/>
    </source>
</evidence>
<sequence>MKKFDPKRPLWLYKLREYLLLFDGSSEEERMLAYRYGWHTFSSNRQHFEDFARFIRRRKWFIYLSLIYPIILTFLSLLLAVSVLTIDVTLKVPMSLIFSGITAGIIYNLIGNTLKNIRETGIFLKYVDPTEKLANFREFETLDFLDREAALQFYENMRAKRNYTQIETSENKLDKTEKLLAIDFLLGEPGTLNELINKLCLDQNCSLSKEGVYRVLGEVLTASSDNIKKDITKRVIEIRSGECLSLKRIDQLRNVKAIFNQAKLGSKASEIDRLIDTLERPTVEIKNGVN</sequence>
<evidence type="ECO:0000313" key="3">
    <source>
        <dbReference type="Proteomes" id="UP000649799"/>
    </source>
</evidence>
<keyword evidence="3" id="KW-1185">Reference proteome</keyword>
<gene>
    <name evidence="2" type="ORF">G9Q97_06645</name>
</gene>
<protein>
    <recommendedName>
        <fullName evidence="4">DUF4231 domain-containing protein</fullName>
    </recommendedName>
</protein>
<reference evidence="2 3" key="1">
    <citation type="submission" date="2020-03" db="EMBL/GenBank/DDBJ databases">
        <title>Cyclobacterium plantarum sp. nov., a marine bacterium isolated from a coastal-marine wetland.</title>
        <authorList>
            <person name="Sanchez-Porro C."/>
            <person name="Ventosa A."/>
            <person name="Amoozegar M."/>
        </authorList>
    </citation>
    <scope>NUCLEOTIDE SEQUENCE [LARGE SCALE GENOMIC DNA]</scope>
    <source>
        <strain evidence="2 3">GBPx2</strain>
    </source>
</reference>
<dbReference type="EMBL" id="JAANYN010000002">
    <property type="protein sequence ID" value="NHE56489.1"/>
    <property type="molecule type" value="Genomic_DNA"/>
</dbReference>
<keyword evidence="1" id="KW-1133">Transmembrane helix</keyword>
<accession>A0ABX0H3T8</accession>
<organism evidence="2 3">
    <name type="scientific">Cyclobacterium plantarum</name>
    <dbReference type="NCBI Taxonomy" id="2716263"/>
    <lineage>
        <taxon>Bacteria</taxon>
        <taxon>Pseudomonadati</taxon>
        <taxon>Bacteroidota</taxon>
        <taxon>Cytophagia</taxon>
        <taxon>Cytophagales</taxon>
        <taxon>Cyclobacteriaceae</taxon>
        <taxon>Cyclobacterium</taxon>
    </lineage>
</organism>
<feature type="transmembrane region" description="Helical" evidence="1">
    <location>
        <begin position="60"/>
        <end position="86"/>
    </location>
</feature>
<comment type="caution">
    <text evidence="2">The sequence shown here is derived from an EMBL/GenBank/DDBJ whole genome shotgun (WGS) entry which is preliminary data.</text>
</comment>
<proteinExistence type="predicted"/>
<feature type="transmembrane region" description="Helical" evidence="1">
    <location>
        <begin position="92"/>
        <end position="110"/>
    </location>
</feature>